<dbReference type="EMBL" id="UOFZ01000040">
    <property type="protein sequence ID" value="VAX12447.1"/>
    <property type="molecule type" value="Genomic_DNA"/>
</dbReference>
<protein>
    <submittedName>
        <fullName evidence="1">Uncharacterized protein</fullName>
    </submittedName>
</protein>
<reference evidence="1" key="1">
    <citation type="submission" date="2018-06" db="EMBL/GenBank/DDBJ databases">
        <authorList>
            <person name="Zhirakovskaya E."/>
        </authorList>
    </citation>
    <scope>NUCLEOTIDE SEQUENCE</scope>
</reference>
<evidence type="ECO:0000313" key="1">
    <source>
        <dbReference type="EMBL" id="VAX12447.1"/>
    </source>
</evidence>
<accession>A0A3B1C6C3</accession>
<name>A0A3B1C6C3_9ZZZZ</name>
<organism evidence="1">
    <name type="scientific">hydrothermal vent metagenome</name>
    <dbReference type="NCBI Taxonomy" id="652676"/>
    <lineage>
        <taxon>unclassified sequences</taxon>
        <taxon>metagenomes</taxon>
        <taxon>ecological metagenomes</taxon>
    </lineage>
</organism>
<sequence length="31" mass="3823">MQDEHHLVICKFVLYTIVYMYDNKVCYHEST</sequence>
<dbReference type="AlphaFoldDB" id="A0A3B1C6C3"/>
<proteinExistence type="predicted"/>
<gene>
    <name evidence="1" type="ORF">MNBD_GAMMA24-152</name>
</gene>